<accession>A0A5S9QKI3</accession>
<evidence type="ECO:0000259" key="1">
    <source>
        <dbReference type="Pfam" id="PF09722"/>
    </source>
</evidence>
<evidence type="ECO:0000313" key="6">
    <source>
        <dbReference type="Proteomes" id="UP000439591"/>
    </source>
</evidence>
<feature type="domain" description="Antitoxin Xre/MbcA/ParS-like toxin-binding" evidence="1">
    <location>
        <begin position="28"/>
        <end position="79"/>
    </location>
</feature>
<evidence type="ECO:0000313" key="4">
    <source>
        <dbReference type="EMBL" id="CAA0122295.1"/>
    </source>
</evidence>
<name>A0A5S9QKI3_9GAMM</name>
<proteinExistence type="predicted"/>
<evidence type="ECO:0000313" key="5">
    <source>
        <dbReference type="Proteomes" id="UP000435877"/>
    </source>
</evidence>
<dbReference type="Pfam" id="PF09722">
    <property type="entry name" value="Xre_MbcA_ParS_C"/>
    <property type="match status" value="1"/>
</dbReference>
<dbReference type="Proteomes" id="UP000439591">
    <property type="component" value="Unassembled WGS sequence"/>
</dbReference>
<gene>
    <name evidence="2" type="ORF">IHBHHGIJ_03229</name>
    <name evidence="3" type="ORF">KFEGEMFD_03442</name>
    <name evidence="4" type="ORF">KFEGEMFD_03974</name>
</gene>
<dbReference type="InterPro" id="IPR024467">
    <property type="entry name" value="Xre/MbcA/ParS-like_toxin-bd"/>
</dbReference>
<organism evidence="3 6">
    <name type="scientific">Zhongshania aliphaticivorans</name>
    <dbReference type="NCBI Taxonomy" id="1470434"/>
    <lineage>
        <taxon>Bacteria</taxon>
        <taxon>Pseudomonadati</taxon>
        <taxon>Pseudomonadota</taxon>
        <taxon>Gammaproteobacteria</taxon>
        <taxon>Cellvibrionales</taxon>
        <taxon>Spongiibacteraceae</taxon>
        <taxon>Zhongshania</taxon>
    </lineage>
</organism>
<dbReference type="EMBL" id="CACSIK010000003">
    <property type="protein sequence ID" value="CAA0110733.1"/>
    <property type="molecule type" value="Genomic_DNA"/>
</dbReference>
<evidence type="ECO:0000313" key="3">
    <source>
        <dbReference type="EMBL" id="CAA0118282.1"/>
    </source>
</evidence>
<dbReference type="AlphaFoldDB" id="A0A5S9QKI3"/>
<evidence type="ECO:0000313" key="2">
    <source>
        <dbReference type="EMBL" id="CAA0110733.1"/>
    </source>
</evidence>
<sequence length="82" mass="8974">MTEQELISVAEFCGLDLCEISYTRVINAAYQLMDEDIGATQIWLTTAVSLFNEATPALHAKTKAGVDDVLTLIGRIEHGIFS</sequence>
<dbReference type="OrthoDB" id="8595277at2"/>
<dbReference type="EMBL" id="CACSIM010000008">
    <property type="protein sequence ID" value="CAA0122295.1"/>
    <property type="molecule type" value="Genomic_DNA"/>
</dbReference>
<keyword evidence="5" id="KW-1185">Reference proteome</keyword>
<protein>
    <recommendedName>
        <fullName evidence="1">Antitoxin Xre/MbcA/ParS-like toxin-binding domain-containing protein</fullName>
    </recommendedName>
</protein>
<dbReference type="RefSeq" id="WP_159269963.1">
    <property type="nucleotide sequence ID" value="NZ_CACSIK010000003.1"/>
</dbReference>
<dbReference type="Proteomes" id="UP000435877">
    <property type="component" value="Unassembled WGS sequence"/>
</dbReference>
<reference evidence="5 6" key="1">
    <citation type="submission" date="2019-11" db="EMBL/GenBank/DDBJ databases">
        <authorList>
            <person name="Holert J."/>
        </authorList>
    </citation>
    <scope>NUCLEOTIDE SEQUENCE [LARGE SCALE GENOMIC DNA]</scope>
    <source>
        <strain evidence="3">BC3_2A</strain>
        <strain evidence="2">SB11_1A</strain>
    </source>
</reference>
<dbReference type="EMBL" id="CACSIM010000006">
    <property type="protein sequence ID" value="CAA0118282.1"/>
    <property type="molecule type" value="Genomic_DNA"/>
</dbReference>